<comment type="subcellular location">
    <subcellularLocation>
        <location evidence="1">Membrane</location>
        <topology evidence="1">Multi-pass membrane protein</topology>
    </subcellularLocation>
</comment>
<evidence type="ECO:0000256" key="3">
    <source>
        <dbReference type="ARBA" id="ARBA00022692"/>
    </source>
</evidence>
<dbReference type="Proteomes" id="UP001217089">
    <property type="component" value="Unassembled WGS sequence"/>
</dbReference>
<organism evidence="7 8">
    <name type="scientific">Tegillarca granosa</name>
    <name type="common">Malaysian cockle</name>
    <name type="synonym">Anadara granosa</name>
    <dbReference type="NCBI Taxonomy" id="220873"/>
    <lineage>
        <taxon>Eukaryota</taxon>
        <taxon>Metazoa</taxon>
        <taxon>Spiralia</taxon>
        <taxon>Lophotrochozoa</taxon>
        <taxon>Mollusca</taxon>
        <taxon>Bivalvia</taxon>
        <taxon>Autobranchia</taxon>
        <taxon>Pteriomorphia</taxon>
        <taxon>Arcoida</taxon>
        <taxon>Arcoidea</taxon>
        <taxon>Arcidae</taxon>
        <taxon>Tegillarca</taxon>
    </lineage>
</organism>
<evidence type="ECO:0000256" key="1">
    <source>
        <dbReference type="ARBA" id="ARBA00004141"/>
    </source>
</evidence>
<evidence type="ECO:0000256" key="6">
    <source>
        <dbReference type="SAM" id="Phobius"/>
    </source>
</evidence>
<dbReference type="PANTHER" id="PTHR10283:SF82">
    <property type="entry name" value="SOLUTE CARRIER FAMILY 13 MEMBER 2"/>
    <property type="match status" value="1"/>
</dbReference>
<keyword evidence="8" id="KW-1185">Reference proteome</keyword>
<comment type="similarity">
    <text evidence="2">Belongs to the SLC13A/DASS transporter (TC 2.A.47) family. NADC subfamily.</text>
</comment>
<evidence type="ECO:0000313" key="7">
    <source>
        <dbReference type="EMBL" id="KAJ8312064.1"/>
    </source>
</evidence>
<evidence type="ECO:0000256" key="4">
    <source>
        <dbReference type="ARBA" id="ARBA00022989"/>
    </source>
</evidence>
<proteinExistence type="inferred from homology"/>
<feature type="transmembrane region" description="Helical" evidence="6">
    <location>
        <begin position="12"/>
        <end position="31"/>
    </location>
</feature>
<sequence>MAVFWISESLPIAVTSLLPIILFPLVGLMSAKTISSQYINDTVALFLGGLIVAAAIEHWNIHKRIALGILTIVGAEPRWYVFSL</sequence>
<keyword evidence="5 6" id="KW-0472">Membrane</keyword>
<comment type="caution">
    <text evidence="7">The sequence shown here is derived from an EMBL/GenBank/DDBJ whole genome shotgun (WGS) entry which is preliminary data.</text>
</comment>
<feature type="transmembrane region" description="Helical" evidence="6">
    <location>
        <begin position="43"/>
        <end position="61"/>
    </location>
</feature>
<accession>A0ABQ9F3V5</accession>
<evidence type="ECO:0000256" key="5">
    <source>
        <dbReference type="ARBA" id="ARBA00023136"/>
    </source>
</evidence>
<keyword evidence="4 6" id="KW-1133">Transmembrane helix</keyword>
<dbReference type="InterPro" id="IPR001898">
    <property type="entry name" value="SLC13A/DASS"/>
</dbReference>
<protein>
    <submittedName>
        <fullName evidence="7">Uncharacterized protein</fullName>
    </submittedName>
</protein>
<evidence type="ECO:0000256" key="2">
    <source>
        <dbReference type="ARBA" id="ARBA00006772"/>
    </source>
</evidence>
<reference evidence="7 8" key="1">
    <citation type="submission" date="2022-12" db="EMBL/GenBank/DDBJ databases">
        <title>Chromosome-level genome of Tegillarca granosa.</title>
        <authorList>
            <person name="Kim J."/>
        </authorList>
    </citation>
    <scope>NUCLEOTIDE SEQUENCE [LARGE SCALE GENOMIC DNA]</scope>
    <source>
        <strain evidence="7">Teg-2019</strain>
        <tissue evidence="7">Adductor muscle</tissue>
    </source>
</reference>
<dbReference type="EMBL" id="JARBDR010000440">
    <property type="protein sequence ID" value="KAJ8312064.1"/>
    <property type="molecule type" value="Genomic_DNA"/>
</dbReference>
<evidence type="ECO:0000313" key="8">
    <source>
        <dbReference type="Proteomes" id="UP001217089"/>
    </source>
</evidence>
<dbReference type="Pfam" id="PF00939">
    <property type="entry name" value="Na_sulph_symp"/>
    <property type="match status" value="1"/>
</dbReference>
<dbReference type="PANTHER" id="PTHR10283">
    <property type="entry name" value="SOLUTE CARRIER FAMILY 13 MEMBER"/>
    <property type="match status" value="1"/>
</dbReference>
<gene>
    <name evidence="7" type="ORF">KUTeg_009437</name>
</gene>
<name>A0ABQ9F3V5_TEGGR</name>
<keyword evidence="3 6" id="KW-0812">Transmembrane</keyword>